<dbReference type="AlphaFoldDB" id="A0AA96GBG6"/>
<dbReference type="KEGG" id="nall:PP769_13200"/>
<proteinExistence type="predicted"/>
<gene>
    <name evidence="1" type="ORF">PP769_13200</name>
</gene>
<evidence type="ECO:0000313" key="2">
    <source>
        <dbReference type="Proteomes" id="UP001302719"/>
    </source>
</evidence>
<keyword evidence="2" id="KW-1185">Reference proteome</keyword>
<evidence type="ECO:0000313" key="1">
    <source>
        <dbReference type="EMBL" id="WNM56930.1"/>
    </source>
</evidence>
<dbReference type="EMBL" id="CP116967">
    <property type="protein sequence ID" value="WNM56930.1"/>
    <property type="molecule type" value="Genomic_DNA"/>
</dbReference>
<dbReference type="Proteomes" id="UP001302719">
    <property type="component" value="Chromosome"/>
</dbReference>
<name>A0AA96GBG6_9BACT</name>
<protein>
    <submittedName>
        <fullName evidence="1">Uncharacterized protein</fullName>
    </submittedName>
</protein>
<sequence length="94" mass="10592">MRQGDKGTPGGIGVDHHGNGNRSALLDVRLIQSLLSDVIGHIGELTINLDGIKNRIDYYRNSQHESPVLQDVLDLQGWARHLEPWNLHMEGLRY</sequence>
<dbReference type="RefSeq" id="WP_312640859.1">
    <property type="nucleotide sequence ID" value="NZ_CP116967.1"/>
</dbReference>
<accession>A0AA96GBG6</accession>
<reference evidence="1 2" key="1">
    <citation type="submission" date="2023-01" db="EMBL/GenBank/DDBJ databases">
        <title>Cultivation and genomic characterization of new, ubiquitous marine nitrite-oxidizing bacteria from the Nitrospirales.</title>
        <authorList>
            <person name="Mueller A.J."/>
            <person name="Daebeler A."/>
            <person name="Herbold C.W."/>
            <person name="Kirkegaard R.H."/>
            <person name="Daims H."/>
        </authorList>
    </citation>
    <scope>NUCLEOTIDE SEQUENCE [LARGE SCALE GENOMIC DNA]</scope>
    <source>
        <strain evidence="1 2">VA</strain>
    </source>
</reference>
<organism evidence="1 2">
    <name type="scientific">Candidatus Nitrospira allomarina</name>
    <dbReference type="NCBI Taxonomy" id="3020900"/>
    <lineage>
        <taxon>Bacteria</taxon>
        <taxon>Pseudomonadati</taxon>
        <taxon>Nitrospirota</taxon>
        <taxon>Nitrospiria</taxon>
        <taxon>Nitrospirales</taxon>
        <taxon>Nitrospiraceae</taxon>
        <taxon>Nitrospira</taxon>
    </lineage>
</organism>